<evidence type="ECO:0000313" key="2">
    <source>
        <dbReference type="EMBL" id="CAD6269231.1"/>
    </source>
</evidence>
<dbReference type="Proteomes" id="UP000604825">
    <property type="component" value="Unassembled WGS sequence"/>
</dbReference>
<accession>A0A811RGX6</accession>
<dbReference type="AlphaFoldDB" id="A0A811RGX6"/>
<keyword evidence="3" id="KW-1185">Reference proteome</keyword>
<feature type="region of interest" description="Disordered" evidence="1">
    <location>
        <begin position="55"/>
        <end position="75"/>
    </location>
</feature>
<gene>
    <name evidence="2" type="ORF">NCGR_LOCUS52536</name>
</gene>
<reference evidence="2" key="1">
    <citation type="submission" date="2020-10" db="EMBL/GenBank/DDBJ databases">
        <authorList>
            <person name="Han B."/>
            <person name="Lu T."/>
            <person name="Zhao Q."/>
            <person name="Huang X."/>
            <person name="Zhao Y."/>
        </authorList>
    </citation>
    <scope>NUCLEOTIDE SEQUENCE</scope>
</reference>
<evidence type="ECO:0000256" key="1">
    <source>
        <dbReference type="SAM" id="MobiDB-lite"/>
    </source>
</evidence>
<name>A0A811RGX6_9POAL</name>
<dbReference type="EMBL" id="CAJGYO010000014">
    <property type="protein sequence ID" value="CAD6269231.1"/>
    <property type="molecule type" value="Genomic_DNA"/>
</dbReference>
<sequence>MPTKKKTVYKTVPKPVKGIKKTIGCPVNCKECGTDDRFTLTAMLEHKLWCALAKKKNQETAAEKEKSKKRGPKRY</sequence>
<comment type="caution">
    <text evidence="2">The sequence shown here is derived from an EMBL/GenBank/DDBJ whole genome shotgun (WGS) entry which is preliminary data.</text>
</comment>
<proteinExistence type="predicted"/>
<feature type="compositionally biased region" description="Basic and acidic residues" evidence="1">
    <location>
        <begin position="56"/>
        <end position="66"/>
    </location>
</feature>
<organism evidence="2 3">
    <name type="scientific">Miscanthus lutarioriparius</name>
    <dbReference type="NCBI Taxonomy" id="422564"/>
    <lineage>
        <taxon>Eukaryota</taxon>
        <taxon>Viridiplantae</taxon>
        <taxon>Streptophyta</taxon>
        <taxon>Embryophyta</taxon>
        <taxon>Tracheophyta</taxon>
        <taxon>Spermatophyta</taxon>
        <taxon>Magnoliopsida</taxon>
        <taxon>Liliopsida</taxon>
        <taxon>Poales</taxon>
        <taxon>Poaceae</taxon>
        <taxon>PACMAD clade</taxon>
        <taxon>Panicoideae</taxon>
        <taxon>Andropogonodae</taxon>
        <taxon>Andropogoneae</taxon>
        <taxon>Saccharinae</taxon>
        <taxon>Miscanthus</taxon>
    </lineage>
</organism>
<protein>
    <submittedName>
        <fullName evidence="2">Uncharacterized protein</fullName>
    </submittedName>
</protein>
<evidence type="ECO:0000313" key="3">
    <source>
        <dbReference type="Proteomes" id="UP000604825"/>
    </source>
</evidence>